<dbReference type="InterPro" id="IPR037518">
    <property type="entry name" value="MPN"/>
</dbReference>
<dbReference type="InterPro" id="IPR020891">
    <property type="entry name" value="UPF0758_CS"/>
</dbReference>
<gene>
    <name evidence="7" type="ORF">GGR46_004499</name>
</gene>
<accession>A0A7W6JYS1</accession>
<dbReference type="InterPro" id="IPR001405">
    <property type="entry name" value="UPF0758"/>
</dbReference>
<dbReference type="GO" id="GO:0008237">
    <property type="term" value="F:metallopeptidase activity"/>
    <property type="evidence" value="ECO:0007669"/>
    <property type="project" value="UniProtKB-KW"/>
</dbReference>
<evidence type="ECO:0000313" key="8">
    <source>
        <dbReference type="Proteomes" id="UP000557392"/>
    </source>
</evidence>
<dbReference type="GO" id="GO:0006508">
    <property type="term" value="P:proteolysis"/>
    <property type="evidence" value="ECO:0007669"/>
    <property type="project" value="UniProtKB-KW"/>
</dbReference>
<protein>
    <submittedName>
        <fullName evidence="7">DNA repair protein RadC</fullName>
    </submittedName>
</protein>
<dbReference type="GO" id="GO:0046872">
    <property type="term" value="F:metal ion binding"/>
    <property type="evidence" value="ECO:0007669"/>
    <property type="project" value="UniProtKB-KW"/>
</dbReference>
<dbReference type="Proteomes" id="UP000557392">
    <property type="component" value="Unassembled WGS sequence"/>
</dbReference>
<dbReference type="RefSeq" id="WP_184000266.1">
    <property type="nucleotide sequence ID" value="NZ_JACIEH010000004.1"/>
</dbReference>
<evidence type="ECO:0000256" key="2">
    <source>
        <dbReference type="ARBA" id="ARBA00022723"/>
    </source>
</evidence>
<dbReference type="PROSITE" id="PS01302">
    <property type="entry name" value="UPF0758"/>
    <property type="match status" value="1"/>
</dbReference>
<evidence type="ECO:0000256" key="5">
    <source>
        <dbReference type="ARBA" id="ARBA00023049"/>
    </source>
</evidence>
<keyword evidence="8" id="KW-1185">Reference proteome</keyword>
<dbReference type="PANTHER" id="PTHR30471:SF3">
    <property type="entry name" value="UPF0758 PROTEIN YEES-RELATED"/>
    <property type="match status" value="1"/>
</dbReference>
<dbReference type="PROSITE" id="PS50249">
    <property type="entry name" value="MPN"/>
    <property type="match status" value="1"/>
</dbReference>
<organism evidence="7 8">
    <name type="scientific">Sphingomonas kyeonggiensis</name>
    <dbReference type="NCBI Taxonomy" id="1268553"/>
    <lineage>
        <taxon>Bacteria</taxon>
        <taxon>Pseudomonadati</taxon>
        <taxon>Pseudomonadota</taxon>
        <taxon>Alphaproteobacteria</taxon>
        <taxon>Sphingomonadales</taxon>
        <taxon>Sphingomonadaceae</taxon>
        <taxon>Sphingomonas</taxon>
    </lineage>
</organism>
<evidence type="ECO:0000256" key="1">
    <source>
        <dbReference type="ARBA" id="ARBA00022670"/>
    </source>
</evidence>
<keyword evidence="3" id="KW-0378">Hydrolase</keyword>
<dbReference type="Gene3D" id="3.40.140.10">
    <property type="entry name" value="Cytidine Deaminase, domain 2"/>
    <property type="match status" value="1"/>
</dbReference>
<dbReference type="PANTHER" id="PTHR30471">
    <property type="entry name" value="DNA REPAIR PROTEIN RADC"/>
    <property type="match status" value="1"/>
</dbReference>
<evidence type="ECO:0000256" key="3">
    <source>
        <dbReference type="ARBA" id="ARBA00022801"/>
    </source>
</evidence>
<keyword evidence="5" id="KW-0482">Metalloprotease</keyword>
<name>A0A7W6JYS1_9SPHN</name>
<dbReference type="InterPro" id="IPR025657">
    <property type="entry name" value="RadC_JAB"/>
</dbReference>
<evidence type="ECO:0000313" key="7">
    <source>
        <dbReference type="EMBL" id="MBB4100910.1"/>
    </source>
</evidence>
<keyword evidence="1" id="KW-0645">Protease</keyword>
<evidence type="ECO:0000256" key="4">
    <source>
        <dbReference type="ARBA" id="ARBA00022833"/>
    </source>
</evidence>
<keyword evidence="2" id="KW-0479">Metal-binding</keyword>
<feature type="domain" description="MPN" evidence="6">
    <location>
        <begin position="26"/>
        <end position="148"/>
    </location>
</feature>
<reference evidence="7 8" key="1">
    <citation type="submission" date="2020-08" db="EMBL/GenBank/DDBJ databases">
        <title>Genomic Encyclopedia of Type Strains, Phase IV (KMG-IV): sequencing the most valuable type-strain genomes for metagenomic binning, comparative biology and taxonomic classification.</title>
        <authorList>
            <person name="Goeker M."/>
        </authorList>
    </citation>
    <scope>NUCLEOTIDE SEQUENCE [LARGE SCALE GENOMIC DNA]</scope>
    <source>
        <strain evidence="7 8">DSM 101806</strain>
    </source>
</reference>
<keyword evidence="4" id="KW-0862">Zinc</keyword>
<sequence>MRSRFGGAAGSGRRWTVLFDVPHRPMRLHDPQEAGLLFAPLALEQVEVLAFVYLDRHQQILGMRHARSAHRDAADLPIRDVAADAIAFHAAAVVMGHNHPSGDPTPSRADREATDRLARALDALGVRLLDHLVVATGGTTSFRSLGFL</sequence>
<proteinExistence type="predicted"/>
<dbReference type="EMBL" id="JACIEH010000004">
    <property type="protein sequence ID" value="MBB4100910.1"/>
    <property type="molecule type" value="Genomic_DNA"/>
</dbReference>
<dbReference type="Pfam" id="PF04002">
    <property type="entry name" value="RadC"/>
    <property type="match status" value="1"/>
</dbReference>
<dbReference type="AlphaFoldDB" id="A0A7W6JYS1"/>
<evidence type="ECO:0000259" key="6">
    <source>
        <dbReference type="PROSITE" id="PS50249"/>
    </source>
</evidence>
<comment type="caution">
    <text evidence="7">The sequence shown here is derived from an EMBL/GenBank/DDBJ whole genome shotgun (WGS) entry which is preliminary data.</text>
</comment>